<keyword evidence="5 11" id="KW-0812">Transmembrane</keyword>
<evidence type="ECO:0000256" key="6">
    <source>
        <dbReference type="ARBA" id="ARBA00022801"/>
    </source>
</evidence>
<dbReference type="Pfam" id="PF02163">
    <property type="entry name" value="Peptidase_M50"/>
    <property type="match status" value="1"/>
</dbReference>
<dbReference type="CDD" id="cd06163">
    <property type="entry name" value="S2P-M50_PDZ_RseP-like"/>
    <property type="match status" value="1"/>
</dbReference>
<evidence type="ECO:0000256" key="8">
    <source>
        <dbReference type="ARBA" id="ARBA00022989"/>
    </source>
</evidence>
<reference evidence="13 14" key="1">
    <citation type="journal article" date="2015" name="Nature">
        <title>rRNA introns, odd ribosomes, and small enigmatic genomes across a large radiation of phyla.</title>
        <authorList>
            <person name="Brown C.T."/>
            <person name="Hug L.A."/>
            <person name="Thomas B.C."/>
            <person name="Sharon I."/>
            <person name="Castelle C.J."/>
            <person name="Singh A."/>
            <person name="Wilkins M.J."/>
            <person name="Williams K.H."/>
            <person name="Banfield J.F."/>
        </authorList>
    </citation>
    <scope>NUCLEOTIDE SEQUENCE [LARGE SCALE GENOMIC DNA]</scope>
</reference>
<name>A0A0G1K3C7_9BACT</name>
<feature type="transmembrane region" description="Helical" evidence="11">
    <location>
        <begin position="290"/>
        <end position="309"/>
    </location>
</feature>
<gene>
    <name evidence="13" type="ORF">UW30_C0001G0049</name>
</gene>
<accession>A0A0G1K3C7</accession>
<comment type="cofactor">
    <cofactor evidence="1">
        <name>Zn(2+)</name>
        <dbReference type="ChEBI" id="CHEBI:29105"/>
    </cofactor>
</comment>
<evidence type="ECO:0000256" key="3">
    <source>
        <dbReference type="ARBA" id="ARBA00007931"/>
    </source>
</evidence>
<evidence type="ECO:0000313" key="14">
    <source>
        <dbReference type="Proteomes" id="UP000034736"/>
    </source>
</evidence>
<dbReference type="Proteomes" id="UP000034736">
    <property type="component" value="Unassembled WGS sequence"/>
</dbReference>
<feature type="domain" description="Peptidase M50" evidence="12">
    <location>
        <begin position="8"/>
        <end position="349"/>
    </location>
</feature>
<organism evidence="13 14">
    <name type="scientific">Candidatus Giovannonibacteria bacterium GW2011_GWA2_44_13b</name>
    <dbReference type="NCBI Taxonomy" id="1618647"/>
    <lineage>
        <taxon>Bacteria</taxon>
        <taxon>Candidatus Giovannoniibacteriota</taxon>
    </lineage>
</organism>
<dbReference type="GO" id="GO:0016020">
    <property type="term" value="C:membrane"/>
    <property type="evidence" value="ECO:0007669"/>
    <property type="project" value="UniProtKB-SubCell"/>
</dbReference>
<feature type="transmembrane region" description="Helical" evidence="11">
    <location>
        <begin position="6"/>
        <end position="32"/>
    </location>
</feature>
<dbReference type="GO" id="GO:0006508">
    <property type="term" value="P:proteolysis"/>
    <property type="evidence" value="ECO:0007669"/>
    <property type="project" value="UniProtKB-KW"/>
</dbReference>
<evidence type="ECO:0000256" key="7">
    <source>
        <dbReference type="ARBA" id="ARBA00022833"/>
    </source>
</evidence>
<keyword evidence="8 11" id="KW-1133">Transmembrane helix</keyword>
<keyword evidence="9 13" id="KW-0482">Metalloprotease</keyword>
<dbReference type="PANTHER" id="PTHR42837">
    <property type="entry name" value="REGULATOR OF SIGMA-E PROTEASE RSEP"/>
    <property type="match status" value="1"/>
</dbReference>
<dbReference type="EMBL" id="LCHU01000001">
    <property type="protein sequence ID" value="KKT42324.1"/>
    <property type="molecule type" value="Genomic_DNA"/>
</dbReference>
<evidence type="ECO:0000256" key="2">
    <source>
        <dbReference type="ARBA" id="ARBA00004141"/>
    </source>
</evidence>
<comment type="similarity">
    <text evidence="3">Belongs to the peptidase M50B family.</text>
</comment>
<evidence type="ECO:0000256" key="10">
    <source>
        <dbReference type="ARBA" id="ARBA00023136"/>
    </source>
</evidence>
<dbReference type="InterPro" id="IPR036034">
    <property type="entry name" value="PDZ_sf"/>
</dbReference>
<evidence type="ECO:0000259" key="12">
    <source>
        <dbReference type="Pfam" id="PF02163"/>
    </source>
</evidence>
<comment type="subcellular location">
    <subcellularLocation>
        <location evidence="2">Membrane</location>
        <topology evidence="2">Multi-pass membrane protein</topology>
    </subcellularLocation>
</comment>
<keyword evidence="7" id="KW-0862">Zinc</keyword>
<keyword evidence="10 11" id="KW-0472">Membrane</keyword>
<evidence type="ECO:0000256" key="4">
    <source>
        <dbReference type="ARBA" id="ARBA00022670"/>
    </source>
</evidence>
<feature type="transmembrane region" description="Helical" evidence="11">
    <location>
        <begin position="337"/>
        <end position="359"/>
    </location>
</feature>
<proteinExistence type="inferred from homology"/>
<evidence type="ECO:0000256" key="5">
    <source>
        <dbReference type="ARBA" id="ARBA00022692"/>
    </source>
</evidence>
<dbReference type="AlphaFoldDB" id="A0A0G1K3C7"/>
<keyword evidence="6" id="KW-0378">Hydrolase</keyword>
<sequence length="362" mass="39165">MLITLIIFFVILLILVLSHEAGHFFSALFFGIKVEEFGFGIPPRMFGVRSKKGILYSFNWLPLGGFVKITGEEGGETSDPTNFSAKPAWIRAVVLASGIAMNLFLAYFVFSIITGLGTYEAIGDADAAKYPDAKVTIIQVLQSSPAGEAELLEGDQILNAVSSSDSITPKNIEEIQKFIADHKGKELLLMIKRNGDEFTKIVTPRANPPEGEGPMGVALALLHIKKTPWYLTPVDGAKLTWSATSATAEGFGSLIKSIFVKEGRKDLQVAGPVGIFNLTASARSMGITTLLTFLALLSINLAIINVLPIPGLDGGRLFFVIIEAIRGKRISLEISSWIHGIGFALLITLMLAITFYDLANIF</sequence>
<dbReference type="InterPro" id="IPR008915">
    <property type="entry name" value="Peptidase_M50"/>
</dbReference>
<dbReference type="STRING" id="1618647.UW30_C0001G0049"/>
<evidence type="ECO:0000256" key="11">
    <source>
        <dbReference type="SAM" id="Phobius"/>
    </source>
</evidence>
<evidence type="ECO:0000256" key="1">
    <source>
        <dbReference type="ARBA" id="ARBA00001947"/>
    </source>
</evidence>
<dbReference type="PANTHER" id="PTHR42837:SF2">
    <property type="entry name" value="MEMBRANE METALLOPROTEASE ARASP2, CHLOROPLASTIC-RELATED"/>
    <property type="match status" value="1"/>
</dbReference>
<evidence type="ECO:0000256" key="9">
    <source>
        <dbReference type="ARBA" id="ARBA00023049"/>
    </source>
</evidence>
<feature type="transmembrane region" description="Helical" evidence="11">
    <location>
        <begin position="89"/>
        <end position="110"/>
    </location>
</feature>
<keyword evidence="4 13" id="KW-0645">Protease</keyword>
<dbReference type="GO" id="GO:0004222">
    <property type="term" value="F:metalloendopeptidase activity"/>
    <property type="evidence" value="ECO:0007669"/>
    <property type="project" value="InterPro"/>
</dbReference>
<protein>
    <submittedName>
        <fullName evidence="13">Membrane-associated zinc metalloprotease</fullName>
    </submittedName>
</protein>
<evidence type="ECO:0000313" key="13">
    <source>
        <dbReference type="EMBL" id="KKT42324.1"/>
    </source>
</evidence>
<dbReference type="SUPFAM" id="SSF50156">
    <property type="entry name" value="PDZ domain-like"/>
    <property type="match status" value="1"/>
</dbReference>
<dbReference type="InterPro" id="IPR004387">
    <property type="entry name" value="Pept_M50_Zn"/>
</dbReference>
<dbReference type="Gene3D" id="2.30.42.10">
    <property type="match status" value="1"/>
</dbReference>
<comment type="caution">
    <text evidence="13">The sequence shown here is derived from an EMBL/GenBank/DDBJ whole genome shotgun (WGS) entry which is preliminary data.</text>
</comment>